<gene>
    <name evidence="2" type="ORF">EDS130_LOCUS22174</name>
    <name evidence="3" type="ORF">XAT740_LOCUS34084</name>
</gene>
<dbReference type="GO" id="GO:0006325">
    <property type="term" value="P:chromatin organization"/>
    <property type="evidence" value="ECO:0007669"/>
    <property type="project" value="TreeGrafter"/>
</dbReference>
<evidence type="ECO:0000313" key="3">
    <source>
        <dbReference type="EMBL" id="CAF1400018.1"/>
    </source>
</evidence>
<dbReference type="Gene3D" id="3.80.10.10">
    <property type="entry name" value="Ribonuclease Inhibitor"/>
    <property type="match status" value="1"/>
</dbReference>
<dbReference type="OrthoDB" id="7318948at2759"/>
<dbReference type="SUPFAM" id="SSF69322">
    <property type="entry name" value="Tricorn protease domain 2"/>
    <property type="match status" value="1"/>
</dbReference>
<evidence type="ECO:0000313" key="2">
    <source>
        <dbReference type="EMBL" id="CAF1142638.1"/>
    </source>
</evidence>
<dbReference type="PROSITE" id="PS51450">
    <property type="entry name" value="LRR"/>
    <property type="match status" value="1"/>
</dbReference>
<dbReference type="Gene3D" id="2.130.10.10">
    <property type="entry name" value="YVTN repeat-like/Quinoprotein amine dehydrogenase"/>
    <property type="match status" value="1"/>
</dbReference>
<dbReference type="EMBL" id="CAJNOR010003302">
    <property type="protein sequence ID" value="CAF1400018.1"/>
    <property type="molecule type" value="Genomic_DNA"/>
</dbReference>
<organism evidence="2 5">
    <name type="scientific">Adineta ricciae</name>
    <name type="common">Rotifer</name>
    <dbReference type="NCBI Taxonomy" id="249248"/>
    <lineage>
        <taxon>Eukaryota</taxon>
        <taxon>Metazoa</taxon>
        <taxon>Spiralia</taxon>
        <taxon>Gnathifera</taxon>
        <taxon>Rotifera</taxon>
        <taxon>Eurotatoria</taxon>
        <taxon>Bdelloidea</taxon>
        <taxon>Adinetida</taxon>
        <taxon>Adinetidae</taxon>
        <taxon>Adineta</taxon>
    </lineage>
</organism>
<dbReference type="InterPro" id="IPR032675">
    <property type="entry name" value="LRR_dom_sf"/>
</dbReference>
<protein>
    <submittedName>
        <fullName evidence="2">Uncharacterized protein</fullName>
    </submittedName>
</protein>
<dbReference type="PANTHER" id="PTHR24370:SF10">
    <property type="entry name" value="LEUCINE-RICH REPEAT AND WD REPEAT-CONTAINING PROTEIN 1"/>
    <property type="match status" value="1"/>
</dbReference>
<proteinExistence type="predicted"/>
<accession>A0A814S870</accession>
<name>A0A814S870_ADIRI</name>
<reference evidence="2" key="1">
    <citation type="submission" date="2021-02" db="EMBL/GenBank/DDBJ databases">
        <authorList>
            <person name="Nowell W R."/>
        </authorList>
    </citation>
    <scope>NUCLEOTIDE SEQUENCE</scope>
</reference>
<dbReference type="Proteomes" id="UP000663828">
    <property type="component" value="Unassembled WGS sequence"/>
</dbReference>
<evidence type="ECO:0000313" key="4">
    <source>
        <dbReference type="Proteomes" id="UP000663828"/>
    </source>
</evidence>
<dbReference type="EMBL" id="CAJNOJ010000115">
    <property type="protein sequence ID" value="CAF1142638.1"/>
    <property type="molecule type" value="Genomic_DNA"/>
</dbReference>
<dbReference type="GO" id="GO:0071169">
    <property type="term" value="P:establishment of protein localization to chromatin"/>
    <property type="evidence" value="ECO:0007669"/>
    <property type="project" value="TreeGrafter"/>
</dbReference>
<dbReference type="GO" id="GO:0005813">
    <property type="term" value="C:centrosome"/>
    <property type="evidence" value="ECO:0007669"/>
    <property type="project" value="UniProtKB-SubCell"/>
</dbReference>
<dbReference type="InterPro" id="IPR001611">
    <property type="entry name" value="Leu-rich_rpt"/>
</dbReference>
<comment type="caution">
    <text evidence="2">The sequence shown here is derived from an EMBL/GenBank/DDBJ whole genome shotgun (WGS) entry which is preliminary data.</text>
</comment>
<dbReference type="InterPro" id="IPR015943">
    <property type="entry name" value="WD40/YVTN_repeat-like_dom_sf"/>
</dbReference>
<comment type="subcellular location">
    <subcellularLocation>
        <location evidence="1">Cytoplasm</location>
        <location evidence="1">Cytoskeleton</location>
        <location evidence="1">Microtubule organizing center</location>
        <location evidence="1">Centrosome</location>
    </subcellularLocation>
</comment>
<dbReference type="SUPFAM" id="SSF52075">
    <property type="entry name" value="Outer arm dynein light chain 1"/>
    <property type="match status" value="1"/>
</dbReference>
<dbReference type="GO" id="GO:0003682">
    <property type="term" value="F:chromatin binding"/>
    <property type="evidence" value="ECO:0007669"/>
    <property type="project" value="TreeGrafter"/>
</dbReference>
<dbReference type="AlphaFoldDB" id="A0A814S870"/>
<evidence type="ECO:0000256" key="1">
    <source>
        <dbReference type="ARBA" id="ARBA00004300"/>
    </source>
</evidence>
<dbReference type="GO" id="GO:0005664">
    <property type="term" value="C:nuclear origin of replication recognition complex"/>
    <property type="evidence" value="ECO:0007669"/>
    <property type="project" value="TreeGrafter"/>
</dbReference>
<dbReference type="InterPro" id="IPR052489">
    <property type="entry name" value="LRWD1"/>
</dbReference>
<dbReference type="PANTHER" id="PTHR24370">
    <property type="entry name" value="OPTICIN"/>
    <property type="match status" value="1"/>
</dbReference>
<sequence length="607" mass="69577">MNEHSEDNALPLLTSCEHLSTPSSSYDHVTELNLSNLQLMQIDTFPFEQFPYLRSLNLSHNQLTSINPDWAKSSTNTIEYLNLSSNKLQTLLFLQDFKYLQTLDITDNLLGKHERFLVLDICPALQHIIDFNEEQIHHDQVKFNHLLTIIESGPFTIDLHNFRQRMIDRIEQEDIYSEFSRSPLGNYIIDKRFTKLSLQMETSLTNEFNFSLKISADSKDLFQPIKLLRAHHQTNSQLRSLAVHMCAFEPNTPENILATCGGYKVCFTNCDACEITHLFEINTLSSVSSSTTGRKTKNKKKITQMDHFTCLCWIEINHSNEDPLKILAVGATNGSIYLLLPKWKLMFAHIELPNSSIGCLTWSSNNPYLLAIGSYHTVRFINIRSYIDRVQSFIHKQSQPTTLFDCDDTSMFVNKVSTTHVYNLYEGIGPLINITDLLFYPLSRDRSVLLVSTTSGLFLIDYQEKQCQSPVQLALPKSIWAVSEHIVSLRLIAHPIRLVALNILDLDQIYCFNLEQALESQQIHIHHTFSNPYPQSTAKLAVFSKANMAAECIVSSQQGAFYYHRFQSNTHDQQVKIFILPNILSADINESYLCLTTNTNLICIYKR</sequence>
<dbReference type="Pfam" id="PF13855">
    <property type="entry name" value="LRR_8"/>
    <property type="match status" value="1"/>
</dbReference>
<evidence type="ECO:0000313" key="5">
    <source>
        <dbReference type="Proteomes" id="UP000663852"/>
    </source>
</evidence>
<dbReference type="Proteomes" id="UP000663852">
    <property type="component" value="Unassembled WGS sequence"/>
</dbReference>
<keyword evidence="4" id="KW-1185">Reference proteome</keyword>